<dbReference type="Proteomes" id="UP000647133">
    <property type="component" value="Unassembled WGS sequence"/>
</dbReference>
<comment type="caution">
    <text evidence="2">The sequence shown here is derived from an EMBL/GenBank/DDBJ whole genome shotgun (WGS) entry which is preliminary data.</text>
</comment>
<protein>
    <submittedName>
        <fullName evidence="2">Metallophosphoesterase</fullName>
    </submittedName>
</protein>
<dbReference type="InterPro" id="IPR051918">
    <property type="entry name" value="STPP_CPPED1"/>
</dbReference>
<organism evidence="2 3">
    <name type="scientific">Echinicola arenosa</name>
    <dbReference type="NCBI Taxonomy" id="2774144"/>
    <lineage>
        <taxon>Bacteria</taxon>
        <taxon>Pseudomonadati</taxon>
        <taxon>Bacteroidota</taxon>
        <taxon>Cytophagia</taxon>
        <taxon>Cytophagales</taxon>
        <taxon>Cyclobacteriaceae</taxon>
        <taxon>Echinicola</taxon>
    </lineage>
</organism>
<evidence type="ECO:0000259" key="1">
    <source>
        <dbReference type="Pfam" id="PF00149"/>
    </source>
</evidence>
<dbReference type="Gene3D" id="3.60.21.10">
    <property type="match status" value="1"/>
</dbReference>
<dbReference type="PANTHER" id="PTHR43143">
    <property type="entry name" value="METALLOPHOSPHOESTERASE, CALCINEURIN SUPERFAMILY"/>
    <property type="match status" value="1"/>
</dbReference>
<gene>
    <name evidence="2" type="ORF">IFO69_10425</name>
</gene>
<dbReference type="SUPFAM" id="SSF56300">
    <property type="entry name" value="Metallo-dependent phosphatases"/>
    <property type="match status" value="1"/>
</dbReference>
<accession>A0ABR9AKC1</accession>
<evidence type="ECO:0000313" key="3">
    <source>
        <dbReference type="Proteomes" id="UP000647133"/>
    </source>
</evidence>
<dbReference type="RefSeq" id="WP_192010048.1">
    <property type="nucleotide sequence ID" value="NZ_JACYTQ010000003.1"/>
</dbReference>
<evidence type="ECO:0000313" key="2">
    <source>
        <dbReference type="EMBL" id="MBD8489160.1"/>
    </source>
</evidence>
<name>A0ABR9AKC1_9BACT</name>
<reference evidence="2 3" key="1">
    <citation type="submission" date="2020-09" db="EMBL/GenBank/DDBJ databases">
        <title>Echinicola sp. CAU 1574 isolated from sand of Sido Beach.</title>
        <authorList>
            <person name="Kim W."/>
        </authorList>
    </citation>
    <scope>NUCLEOTIDE SEQUENCE [LARGE SCALE GENOMIC DNA]</scope>
    <source>
        <strain evidence="2 3">CAU 1574</strain>
    </source>
</reference>
<dbReference type="PANTHER" id="PTHR43143:SF1">
    <property type="entry name" value="SERINE_THREONINE-PROTEIN PHOSPHATASE CPPED1"/>
    <property type="match status" value="1"/>
</dbReference>
<sequence>MENNLMVRDIMRMVTFKIIAVLFLVLVFGEAKAQKDTVSILHITDLHVIFNPEAYIEEMMVYRQKKDYHLGEGRFREFLSTVPAKTKSDMVVATGDLIDFFESEVGDGSILDIQTRQFSKLLDEYDVPIHLTMGNHETFTFGWDDSLEYKLLHHQYHTGKARALWIRNLEDFKNGTYYSKKLGVGKTQYKLIFLDDSFYEFKEEDDTDVPYISKPQEYWLENELNASQDDVEIIFMHIPFGAKVSEKNAFYKVLQKHPSCKLVVAGHHHKDIIRNYPNDKDGFVQVQTAALVNSVENWRLIKLTEDQILVSETGNRSANEVIISLE</sequence>
<dbReference type="Pfam" id="PF00149">
    <property type="entry name" value="Metallophos"/>
    <property type="match status" value="1"/>
</dbReference>
<keyword evidence="3" id="KW-1185">Reference proteome</keyword>
<dbReference type="InterPro" id="IPR029052">
    <property type="entry name" value="Metallo-depent_PP-like"/>
</dbReference>
<feature type="domain" description="Calcineurin-like phosphoesterase" evidence="1">
    <location>
        <begin position="39"/>
        <end position="270"/>
    </location>
</feature>
<proteinExistence type="predicted"/>
<dbReference type="InterPro" id="IPR004843">
    <property type="entry name" value="Calcineurin-like_PHP"/>
</dbReference>
<dbReference type="EMBL" id="JACYTQ010000003">
    <property type="protein sequence ID" value="MBD8489160.1"/>
    <property type="molecule type" value="Genomic_DNA"/>
</dbReference>